<evidence type="ECO:0000256" key="1">
    <source>
        <dbReference type="SAM" id="MobiDB-lite"/>
    </source>
</evidence>
<evidence type="ECO:0008006" key="4">
    <source>
        <dbReference type="Google" id="ProtNLM"/>
    </source>
</evidence>
<dbReference type="Proteomes" id="UP001176891">
    <property type="component" value="Unassembled WGS sequence"/>
</dbReference>
<organism evidence="2 3">
    <name type="scientific">Flavivirga amylovorans</name>
    <dbReference type="NCBI Taxonomy" id="870486"/>
    <lineage>
        <taxon>Bacteria</taxon>
        <taxon>Pseudomonadati</taxon>
        <taxon>Bacteroidota</taxon>
        <taxon>Flavobacteriia</taxon>
        <taxon>Flavobacteriales</taxon>
        <taxon>Flavobacteriaceae</taxon>
        <taxon>Flavivirga</taxon>
    </lineage>
</organism>
<keyword evidence="3" id="KW-1185">Reference proteome</keyword>
<proteinExistence type="predicted"/>
<name>A0ABT8WYM0_9FLAO</name>
<evidence type="ECO:0000313" key="2">
    <source>
        <dbReference type="EMBL" id="MDO5986440.1"/>
    </source>
</evidence>
<dbReference type="RefSeq" id="WP_303280955.1">
    <property type="nucleotide sequence ID" value="NZ_BAABCZ010000016.1"/>
</dbReference>
<accession>A0ABT8WYM0</accession>
<reference evidence="2" key="1">
    <citation type="submission" date="2023-07" db="EMBL/GenBank/DDBJ databases">
        <title>Two novel species in the genus Flavivirga.</title>
        <authorList>
            <person name="Kwon K."/>
        </authorList>
    </citation>
    <scope>NUCLEOTIDE SEQUENCE</scope>
    <source>
        <strain evidence="2">KACC 14157</strain>
    </source>
</reference>
<sequence length="172" mass="20461">MDDKSREPIIKNKKSHLSNTSNESESKEHYNLVLVDDMYILNVPKEWEEYESDRFRMRNSEETLLFSAIHYKKRILKGHDFMVDDLKAEVQTVFKKFKEEGCYIPVPDQIMENNYVYQAFKIGEETQYFFYTFCKSSEELIQIRLNIREIGAYKTVIRDTLLEIGSSIRMVG</sequence>
<protein>
    <recommendedName>
        <fullName evidence="4">DUF3805 domain-containing protein</fullName>
    </recommendedName>
</protein>
<dbReference type="EMBL" id="JAUOEM010000001">
    <property type="protein sequence ID" value="MDO5986440.1"/>
    <property type="molecule type" value="Genomic_DNA"/>
</dbReference>
<feature type="region of interest" description="Disordered" evidence="1">
    <location>
        <begin position="1"/>
        <end position="23"/>
    </location>
</feature>
<evidence type="ECO:0000313" key="3">
    <source>
        <dbReference type="Proteomes" id="UP001176891"/>
    </source>
</evidence>
<feature type="compositionally biased region" description="Basic and acidic residues" evidence="1">
    <location>
        <begin position="1"/>
        <end position="10"/>
    </location>
</feature>
<gene>
    <name evidence="2" type="ORF">Q4Q39_03385</name>
</gene>
<comment type="caution">
    <text evidence="2">The sequence shown here is derived from an EMBL/GenBank/DDBJ whole genome shotgun (WGS) entry which is preliminary data.</text>
</comment>